<evidence type="ECO:0008006" key="3">
    <source>
        <dbReference type="Google" id="ProtNLM"/>
    </source>
</evidence>
<sequence>MRNIWRSAVVVVCAAVTLSAGERKEFPAGQDWSNYVRIGGYGLKGGDADEIVENATRTGVFGIEVDNDIPGRYESYLHPEEKLAAIKAVAEKAHKAGNYAFVYIAGTECITANADKSAHTLAKDHPDWLQRKITGEPAVFGAGSAFWIAKGDEDVWVSPYATEWRKTYMQRVAQIAGTGIDGIYVDIPYWMTHFDGWEQTWASFDDYTVAEFKKQTGLDAKKDLKLGDFTDKNFQKWIEFRIQTFTDFMNEIATTAKKVNPKIKTIPEIYPGIEQEAVRVGADVYSLYPVVDAIAHEYEFGEGDHMASSRSQLDWFNYQVGMHTFRAFAEGKPTWILNYSWDGDKKVDKREAMMNLAMSQVMANANFWDAPGHSMGGSNDETTRTKIFKWIAAHEDVFYMPRSAMKPVGVYFSPETRNLYSEEFLQSYRGILILLMQSHREFQVVTPRTLGAFQGQALVLPDVRVLTDSERAEIKRFATQGGKVIATGTQPTFTDSNVVQFENCPGKEYYAVLAKDFAGTKTESEAKFLAALPSDGIAVEASSQVATSIARVDGSPHVYFANFSGLIPHENPVQTPQTGVRVTVPETSAKGFFLPFMGEEQEVVGTAENGRVTFVLPAITKGAVFWYKVRQ</sequence>
<evidence type="ECO:0000313" key="1">
    <source>
        <dbReference type="EMBL" id="ABF39935.1"/>
    </source>
</evidence>
<evidence type="ECO:0000313" key="2">
    <source>
        <dbReference type="Proteomes" id="UP000002432"/>
    </source>
</evidence>
<name>Q1IT65_KORVE</name>
<dbReference type="Gene3D" id="3.20.20.80">
    <property type="entry name" value="Glycosidases"/>
    <property type="match status" value="1"/>
</dbReference>
<proteinExistence type="predicted"/>
<organism evidence="1 2">
    <name type="scientific">Koribacter versatilis (strain Ellin345)</name>
    <dbReference type="NCBI Taxonomy" id="204669"/>
    <lineage>
        <taxon>Bacteria</taxon>
        <taxon>Pseudomonadati</taxon>
        <taxon>Acidobacteriota</taxon>
        <taxon>Terriglobia</taxon>
        <taxon>Terriglobales</taxon>
        <taxon>Candidatus Korobacteraceae</taxon>
        <taxon>Candidatus Korobacter</taxon>
    </lineage>
</organism>
<dbReference type="SUPFAM" id="SSF51445">
    <property type="entry name" value="(Trans)glycosidases"/>
    <property type="match status" value="1"/>
</dbReference>
<dbReference type="EMBL" id="CP000360">
    <property type="protein sequence ID" value="ABF39935.1"/>
    <property type="molecule type" value="Genomic_DNA"/>
</dbReference>
<dbReference type="KEGG" id="aba:Acid345_0932"/>
<dbReference type="Proteomes" id="UP000002432">
    <property type="component" value="Chromosome"/>
</dbReference>
<dbReference type="eggNOG" id="COG1649">
    <property type="taxonomic scope" value="Bacteria"/>
</dbReference>
<keyword evidence="2" id="KW-1185">Reference proteome</keyword>
<dbReference type="InterPro" id="IPR029062">
    <property type="entry name" value="Class_I_gatase-like"/>
</dbReference>
<gene>
    <name evidence="1" type="ordered locus">Acid345_0932</name>
</gene>
<dbReference type="STRING" id="204669.Acid345_0932"/>
<dbReference type="HOGENOM" id="CLU_422548_0_0_0"/>
<dbReference type="EnsemblBacteria" id="ABF39935">
    <property type="protein sequence ID" value="ABF39935"/>
    <property type="gene ID" value="Acid345_0932"/>
</dbReference>
<reference evidence="1 2" key="1">
    <citation type="journal article" date="2009" name="Appl. Environ. Microbiol.">
        <title>Three genomes from the phylum Acidobacteria provide insight into the lifestyles of these microorganisms in soils.</title>
        <authorList>
            <person name="Ward N.L."/>
            <person name="Challacombe J.F."/>
            <person name="Janssen P.H."/>
            <person name="Henrissat B."/>
            <person name="Coutinho P.M."/>
            <person name="Wu M."/>
            <person name="Xie G."/>
            <person name="Haft D.H."/>
            <person name="Sait M."/>
            <person name="Badger J."/>
            <person name="Barabote R.D."/>
            <person name="Bradley B."/>
            <person name="Brettin T.S."/>
            <person name="Brinkac L.M."/>
            <person name="Bruce D."/>
            <person name="Creasy T."/>
            <person name="Daugherty S.C."/>
            <person name="Davidsen T.M."/>
            <person name="DeBoy R.T."/>
            <person name="Detter J.C."/>
            <person name="Dodson R.J."/>
            <person name="Durkin A.S."/>
            <person name="Ganapathy A."/>
            <person name="Gwinn-Giglio M."/>
            <person name="Han C.S."/>
            <person name="Khouri H."/>
            <person name="Kiss H."/>
            <person name="Kothari S.P."/>
            <person name="Madupu R."/>
            <person name="Nelson K.E."/>
            <person name="Nelson W.C."/>
            <person name="Paulsen I."/>
            <person name="Penn K."/>
            <person name="Ren Q."/>
            <person name="Rosovitz M.J."/>
            <person name="Selengut J.D."/>
            <person name="Shrivastava S."/>
            <person name="Sullivan S.A."/>
            <person name="Tapia R."/>
            <person name="Thompson L.S."/>
            <person name="Watkins K.L."/>
            <person name="Yang Q."/>
            <person name="Yu C."/>
            <person name="Zafar N."/>
            <person name="Zhou L."/>
            <person name="Kuske C.R."/>
        </authorList>
    </citation>
    <scope>NUCLEOTIDE SEQUENCE [LARGE SCALE GENOMIC DNA]</scope>
    <source>
        <strain evidence="1 2">Ellin345</strain>
    </source>
</reference>
<dbReference type="OrthoDB" id="102080at2"/>
<dbReference type="Gene3D" id="3.40.50.880">
    <property type="match status" value="1"/>
</dbReference>
<dbReference type="RefSeq" id="WP_011521737.1">
    <property type="nucleotide sequence ID" value="NC_008009.1"/>
</dbReference>
<dbReference type="CDD" id="cd03143">
    <property type="entry name" value="A4_beta-galactosidase_middle_domain"/>
    <property type="match status" value="1"/>
</dbReference>
<dbReference type="InterPro" id="IPR017853">
    <property type="entry name" value="GH"/>
</dbReference>
<protein>
    <recommendedName>
        <fullName evidence="3">Glycosyl hydrolase-like 10 domain-containing protein</fullName>
    </recommendedName>
</protein>
<dbReference type="AlphaFoldDB" id="Q1IT65"/>
<accession>Q1IT65</accession>